<accession>F5YQA7</accession>
<dbReference type="RefSeq" id="WP_015706595.1">
    <property type="nucleotide sequence ID" value="NC_015578.1"/>
</dbReference>
<dbReference type="PANTHER" id="PTHR23416">
    <property type="entry name" value="SIALIC ACID SYNTHASE-RELATED"/>
    <property type="match status" value="1"/>
</dbReference>
<dbReference type="GO" id="GO:0008374">
    <property type="term" value="F:O-acyltransferase activity"/>
    <property type="evidence" value="ECO:0007669"/>
    <property type="project" value="TreeGrafter"/>
</dbReference>
<dbReference type="AlphaFoldDB" id="F5YQA7"/>
<dbReference type="CDD" id="cd04647">
    <property type="entry name" value="LbH_MAT_like"/>
    <property type="match status" value="1"/>
</dbReference>
<dbReference type="EMBL" id="CP001843">
    <property type="protein sequence ID" value="AEF86982.1"/>
    <property type="molecule type" value="Genomic_DNA"/>
</dbReference>
<name>F5YQA7_TREPZ</name>
<gene>
    <name evidence="3" type="ordered locus">TREPR_3733</name>
</gene>
<dbReference type="InterPro" id="IPR001451">
    <property type="entry name" value="Hexapep"/>
</dbReference>
<dbReference type="InterPro" id="IPR051159">
    <property type="entry name" value="Hexapeptide_acetyltransf"/>
</dbReference>
<dbReference type="Proteomes" id="UP000009223">
    <property type="component" value="Chromosome"/>
</dbReference>
<dbReference type="HOGENOM" id="CLU_051638_7_5_12"/>
<protein>
    <submittedName>
        <fullName evidence="3">Galactoside O-acetyltransferase</fullName>
    </submittedName>
</protein>
<keyword evidence="2 3" id="KW-0808">Transferase</keyword>
<dbReference type="OrthoDB" id="9782926at2"/>
<keyword evidence="4" id="KW-1185">Reference proteome</keyword>
<reference evidence="4" key="1">
    <citation type="submission" date="2009-12" db="EMBL/GenBank/DDBJ databases">
        <title>Complete sequence of Treponema primitia strain ZAS-2.</title>
        <authorList>
            <person name="Tetu S.G."/>
            <person name="Matson E."/>
            <person name="Ren Q."/>
            <person name="Seshadri R."/>
            <person name="Elbourne L."/>
            <person name="Hassan K.A."/>
            <person name="Durkin A."/>
            <person name="Radune D."/>
            <person name="Mohamoud Y."/>
            <person name="Shay R."/>
            <person name="Jin S."/>
            <person name="Zhang X."/>
            <person name="Lucey K."/>
            <person name="Ballor N.R."/>
            <person name="Ottesen E."/>
            <person name="Rosenthal R."/>
            <person name="Allen A."/>
            <person name="Leadbetter J.R."/>
            <person name="Paulsen I.T."/>
        </authorList>
    </citation>
    <scope>NUCLEOTIDE SEQUENCE [LARGE SCALE GENOMIC DNA]</scope>
    <source>
        <strain evidence="4">ATCC BAA-887 / DSM 12427 / ZAS-2</strain>
    </source>
</reference>
<evidence type="ECO:0000256" key="1">
    <source>
        <dbReference type="ARBA" id="ARBA00007274"/>
    </source>
</evidence>
<evidence type="ECO:0000313" key="4">
    <source>
        <dbReference type="Proteomes" id="UP000009223"/>
    </source>
</evidence>
<dbReference type="Pfam" id="PF00132">
    <property type="entry name" value="Hexapep"/>
    <property type="match status" value="1"/>
</dbReference>
<organism evidence="3 4">
    <name type="scientific">Treponema primitia (strain ATCC BAA-887 / DSM 12427 / ZAS-2)</name>
    <dbReference type="NCBI Taxonomy" id="545694"/>
    <lineage>
        <taxon>Bacteria</taxon>
        <taxon>Pseudomonadati</taxon>
        <taxon>Spirochaetota</taxon>
        <taxon>Spirochaetia</taxon>
        <taxon>Spirochaetales</taxon>
        <taxon>Treponemataceae</taxon>
        <taxon>Treponema</taxon>
    </lineage>
</organism>
<dbReference type="InterPro" id="IPR011004">
    <property type="entry name" value="Trimer_LpxA-like_sf"/>
</dbReference>
<dbReference type="PANTHER" id="PTHR23416:SF23">
    <property type="entry name" value="ACETYLTRANSFERASE C18B11.09C-RELATED"/>
    <property type="match status" value="1"/>
</dbReference>
<dbReference type="KEGG" id="tpi:TREPR_3733"/>
<evidence type="ECO:0000256" key="2">
    <source>
        <dbReference type="ARBA" id="ARBA00022679"/>
    </source>
</evidence>
<proteinExistence type="inferred from homology"/>
<evidence type="ECO:0000313" key="3">
    <source>
        <dbReference type="EMBL" id="AEF86982.1"/>
    </source>
</evidence>
<dbReference type="eggNOG" id="COG0110">
    <property type="taxonomic scope" value="Bacteria"/>
</dbReference>
<sequence length="203" mass="23491">MFLLRRIYKKYKLNKVIHKNHRYIKIDETAMILPECTIEFRTQRKSQSIIIGNDSMINNNFIFESITGSIIIGERTFINSDTNLISINKIEIGNDVEIAWGCNIYDHNSHSFDWNNRHKDLFDMRNNYQQYGDFVRNKDWTTVKSAPIKINNKVWIGFGCTILNGVTIGEGAIIGAKSVVREDVEPWVVVAGNPAKIIKRIRK</sequence>
<reference evidence="3 4" key="2">
    <citation type="journal article" date="2011" name="ISME J.">
        <title>RNA-seq reveals cooperative metabolic interactions between two termite-gut spirochete species in co-culture.</title>
        <authorList>
            <person name="Rosenthal A.Z."/>
            <person name="Matson E.G."/>
            <person name="Eldar A."/>
            <person name="Leadbetter J.R."/>
        </authorList>
    </citation>
    <scope>NUCLEOTIDE SEQUENCE [LARGE SCALE GENOMIC DNA]</scope>
    <source>
        <strain evidence="4">ATCC BAA-887 / DSM 12427 / ZAS-2</strain>
    </source>
</reference>
<comment type="similarity">
    <text evidence="1">Belongs to the transferase hexapeptide repeat family.</text>
</comment>
<dbReference type="STRING" id="545694.TREPR_3733"/>
<dbReference type="Gene3D" id="2.160.10.10">
    <property type="entry name" value="Hexapeptide repeat proteins"/>
    <property type="match status" value="1"/>
</dbReference>
<dbReference type="SUPFAM" id="SSF51161">
    <property type="entry name" value="Trimeric LpxA-like enzymes"/>
    <property type="match status" value="1"/>
</dbReference>